<name>A0A0S2HWK1_9BACT</name>
<organism evidence="1 2">
    <name type="scientific">Salinivirga cyanobacteriivorans</name>
    <dbReference type="NCBI Taxonomy" id="1307839"/>
    <lineage>
        <taxon>Bacteria</taxon>
        <taxon>Pseudomonadati</taxon>
        <taxon>Bacteroidota</taxon>
        <taxon>Bacteroidia</taxon>
        <taxon>Bacteroidales</taxon>
        <taxon>Salinivirgaceae</taxon>
        <taxon>Salinivirga</taxon>
    </lineage>
</organism>
<dbReference type="Proteomes" id="UP000064893">
    <property type="component" value="Chromosome"/>
</dbReference>
<protein>
    <submittedName>
        <fullName evidence="1">Uncharacterized protein</fullName>
    </submittedName>
</protein>
<reference evidence="1 2" key="1">
    <citation type="submission" date="2015-11" db="EMBL/GenBank/DDBJ databases">
        <title>Description and complete genome sequence of a novel strain predominating in hypersaline microbial mats and representing a new family of the Bacteriodetes phylum.</title>
        <authorList>
            <person name="Spring S."/>
            <person name="Bunk B."/>
            <person name="Sproer C."/>
            <person name="Klenk H.-P."/>
        </authorList>
    </citation>
    <scope>NUCLEOTIDE SEQUENCE [LARGE SCALE GENOMIC DNA]</scope>
    <source>
        <strain evidence="1 2">L21-Spi-D4</strain>
    </source>
</reference>
<accession>A0A0S2HWK1</accession>
<dbReference type="KEGG" id="blq:L21SP5_00720"/>
<dbReference type="OrthoDB" id="1003648at2"/>
<gene>
    <name evidence="1" type="ORF">L21SP5_00720</name>
</gene>
<dbReference type="EMBL" id="CP013118">
    <property type="protein sequence ID" value="ALO14392.1"/>
    <property type="molecule type" value="Genomic_DNA"/>
</dbReference>
<dbReference type="AlphaFoldDB" id="A0A0S2HWK1"/>
<dbReference type="STRING" id="1307839.L21SP5_00720"/>
<dbReference type="RefSeq" id="WP_057951941.1">
    <property type="nucleotide sequence ID" value="NZ_CP013118.1"/>
</dbReference>
<evidence type="ECO:0000313" key="2">
    <source>
        <dbReference type="Proteomes" id="UP000064893"/>
    </source>
</evidence>
<evidence type="ECO:0000313" key="1">
    <source>
        <dbReference type="EMBL" id="ALO14392.1"/>
    </source>
</evidence>
<sequence length="231" mass="26942">MDRDPNSLIIKTLADKSLVKLDIYNNTFEAFKLMKKVARYLAGNFRKQIKSIDERITVEFKDQGPFQFGFKIAGDMLVFSMHTNVFEFDRKHPVWNTPAVKQDEKASFCGLIHIYNFLADSFKYNRSEDLGYLIGRLFINKDNYFFVEGKRQLGVLFNKFGQETIDTKNIRDILQAAILFSLDFDLLVPPYDKVAVASVEQLNRKNTHNQVKTAKRLGFKFYEDDENLSYL</sequence>
<proteinExistence type="predicted"/>
<keyword evidence="2" id="KW-1185">Reference proteome</keyword>